<feature type="transmembrane region" description="Helical" evidence="7">
    <location>
        <begin position="205"/>
        <end position="225"/>
    </location>
</feature>
<evidence type="ECO:0000313" key="9">
    <source>
        <dbReference type="Proteomes" id="UP001367676"/>
    </source>
</evidence>
<name>A0AAN9Y0X3_9HEMI</name>
<feature type="transmembrane region" description="Helical" evidence="7">
    <location>
        <begin position="174"/>
        <end position="193"/>
    </location>
</feature>
<evidence type="ECO:0000256" key="6">
    <source>
        <dbReference type="ARBA" id="ARBA00023136"/>
    </source>
</evidence>
<keyword evidence="3" id="KW-0813">Transport</keyword>
<feature type="transmembrane region" description="Helical" evidence="7">
    <location>
        <begin position="297"/>
        <end position="317"/>
    </location>
</feature>
<dbReference type="GO" id="GO:0000139">
    <property type="term" value="C:Golgi membrane"/>
    <property type="evidence" value="ECO:0007669"/>
    <property type="project" value="InterPro"/>
</dbReference>
<keyword evidence="4 7" id="KW-0812">Transmembrane</keyword>
<keyword evidence="9" id="KW-1185">Reference proteome</keyword>
<dbReference type="GO" id="GO:0015165">
    <property type="term" value="F:pyrimidine nucleotide-sugar transmembrane transporter activity"/>
    <property type="evidence" value="ECO:0007669"/>
    <property type="project" value="InterPro"/>
</dbReference>
<feature type="transmembrane region" description="Helical" evidence="7">
    <location>
        <begin position="136"/>
        <end position="154"/>
    </location>
</feature>
<dbReference type="Pfam" id="PF04142">
    <property type="entry name" value="Nuc_sug_transp"/>
    <property type="match status" value="1"/>
</dbReference>
<evidence type="ECO:0000256" key="2">
    <source>
        <dbReference type="ARBA" id="ARBA00009976"/>
    </source>
</evidence>
<organism evidence="8 9">
    <name type="scientific">Parthenolecanium corni</name>
    <dbReference type="NCBI Taxonomy" id="536013"/>
    <lineage>
        <taxon>Eukaryota</taxon>
        <taxon>Metazoa</taxon>
        <taxon>Ecdysozoa</taxon>
        <taxon>Arthropoda</taxon>
        <taxon>Hexapoda</taxon>
        <taxon>Insecta</taxon>
        <taxon>Pterygota</taxon>
        <taxon>Neoptera</taxon>
        <taxon>Paraneoptera</taxon>
        <taxon>Hemiptera</taxon>
        <taxon>Sternorrhyncha</taxon>
        <taxon>Coccoidea</taxon>
        <taxon>Coccidae</taxon>
        <taxon>Parthenolecanium</taxon>
    </lineage>
</organism>
<dbReference type="PANTHER" id="PTHR10231">
    <property type="entry name" value="NUCLEOTIDE-SUGAR TRANSMEMBRANE TRANSPORTER"/>
    <property type="match status" value="1"/>
</dbReference>
<gene>
    <name evidence="8" type="ORF">V9T40_000946</name>
</gene>
<reference evidence="8 9" key="1">
    <citation type="submission" date="2024-03" db="EMBL/GenBank/DDBJ databases">
        <title>Adaptation during the transition from Ophiocordyceps entomopathogen to insect associate is accompanied by gene loss and intensified selection.</title>
        <authorList>
            <person name="Ward C.M."/>
            <person name="Onetto C.A."/>
            <person name="Borneman A.R."/>
        </authorList>
    </citation>
    <scope>NUCLEOTIDE SEQUENCE [LARGE SCALE GENOMIC DNA]</scope>
    <source>
        <strain evidence="8">AWRI1</strain>
        <tissue evidence="8">Single Adult Female</tissue>
    </source>
</reference>
<dbReference type="InterPro" id="IPR037185">
    <property type="entry name" value="EmrE-like"/>
</dbReference>
<keyword evidence="6 7" id="KW-0472">Membrane</keyword>
<evidence type="ECO:0000256" key="7">
    <source>
        <dbReference type="SAM" id="Phobius"/>
    </source>
</evidence>
<evidence type="ECO:0008006" key="10">
    <source>
        <dbReference type="Google" id="ProtNLM"/>
    </source>
</evidence>
<dbReference type="PIRSF" id="PIRSF005799">
    <property type="entry name" value="UDP-gal_transpt"/>
    <property type="match status" value="1"/>
</dbReference>
<accession>A0AAN9Y0X3</accession>
<feature type="transmembrane region" description="Helical" evidence="7">
    <location>
        <begin position="237"/>
        <end position="260"/>
    </location>
</feature>
<feature type="transmembrane region" description="Helical" evidence="7">
    <location>
        <begin position="41"/>
        <end position="61"/>
    </location>
</feature>
<comment type="caution">
    <text evidence="8">The sequence shown here is derived from an EMBL/GenBank/DDBJ whole genome shotgun (WGS) entry which is preliminary data.</text>
</comment>
<evidence type="ECO:0000256" key="3">
    <source>
        <dbReference type="ARBA" id="ARBA00022597"/>
    </source>
</evidence>
<keyword evidence="3" id="KW-0762">Sugar transport</keyword>
<evidence type="ECO:0000256" key="4">
    <source>
        <dbReference type="ARBA" id="ARBA00022692"/>
    </source>
</evidence>
<sequence>MKHQKTIKTVSLVVLTLQNAVLSLSMRYARTQKGDMFISSTAVVMSEVVKCVASLSLVYYYEALSVSHFAKLVYGTVVKQPVDTLKVCIPSIAYIIQNNLLYLAATHLDAATVQITYQLKILTTAIFAVCLLRKSLGVHQWIALLILLGGIGMVQLSDVKDDGGGAKLEQSRLIGMLAALSACVLSGFAGIYFEKILKGSSISIWMRNVQLSVISIPAGLIHAAVKDWASLIDHGFFYGYNYFVIYLILLQALGGLLVAVVVKYADNILKGFATSLAIILSCILSIYLFGFRINFEFVAGASLVIASVFLYSFPIPIKTKSYQPAVKERKTEGDYV</sequence>
<evidence type="ECO:0000256" key="5">
    <source>
        <dbReference type="ARBA" id="ARBA00022989"/>
    </source>
</evidence>
<dbReference type="EMBL" id="JBBCAQ010000034">
    <property type="protein sequence ID" value="KAK7580317.1"/>
    <property type="molecule type" value="Genomic_DNA"/>
</dbReference>
<dbReference type="SUPFAM" id="SSF103481">
    <property type="entry name" value="Multidrug resistance efflux transporter EmrE"/>
    <property type="match status" value="1"/>
</dbReference>
<proteinExistence type="inferred from homology"/>
<comment type="subcellular location">
    <subcellularLocation>
        <location evidence="1">Membrane</location>
        <topology evidence="1">Multi-pass membrane protein</topology>
    </subcellularLocation>
</comment>
<feature type="transmembrane region" description="Helical" evidence="7">
    <location>
        <begin position="272"/>
        <end position="291"/>
    </location>
</feature>
<evidence type="ECO:0000256" key="1">
    <source>
        <dbReference type="ARBA" id="ARBA00004141"/>
    </source>
</evidence>
<protein>
    <recommendedName>
        <fullName evidence="10">UDP-N-acetylglucosamine transporter</fullName>
    </recommendedName>
</protein>
<comment type="similarity">
    <text evidence="2">Belongs to the nucleotide-sugar transporter family. SLC35A subfamily.</text>
</comment>
<dbReference type="NCBIfam" id="TIGR00803">
    <property type="entry name" value="nst"/>
    <property type="match status" value="1"/>
</dbReference>
<dbReference type="Proteomes" id="UP001367676">
    <property type="component" value="Unassembled WGS sequence"/>
</dbReference>
<dbReference type="AlphaFoldDB" id="A0AAN9Y0X3"/>
<dbReference type="InterPro" id="IPR007271">
    <property type="entry name" value="Nuc_sug_transpt"/>
</dbReference>
<keyword evidence="5 7" id="KW-1133">Transmembrane helix</keyword>
<evidence type="ECO:0000313" key="8">
    <source>
        <dbReference type="EMBL" id="KAK7580317.1"/>
    </source>
</evidence>